<dbReference type="AlphaFoldDB" id="A0A7L5DUR0"/>
<evidence type="ECO:0000313" key="2">
    <source>
        <dbReference type="Proteomes" id="UP000501128"/>
    </source>
</evidence>
<reference evidence="1 2" key="1">
    <citation type="submission" date="2020-04" db="EMBL/GenBank/DDBJ databases">
        <title>Genome sequencing of novel species.</title>
        <authorList>
            <person name="Heo J."/>
            <person name="Kim S.-J."/>
            <person name="Kim J.-S."/>
            <person name="Hong S.-B."/>
            <person name="Kwon S.-W."/>
        </authorList>
    </citation>
    <scope>NUCLEOTIDE SEQUENCE [LARGE SCALE GENOMIC DNA]</scope>
    <source>
        <strain evidence="1 2">CJU-R4</strain>
    </source>
</reference>
<dbReference type="Proteomes" id="UP000501128">
    <property type="component" value="Chromosome"/>
</dbReference>
<dbReference type="EMBL" id="CP051677">
    <property type="protein sequence ID" value="QJD80328.1"/>
    <property type="molecule type" value="Genomic_DNA"/>
</dbReference>
<sequence>MKSLGIAKVANSRPSADSIQRVSQTSNLFVDNRAQAVAQRQLQANINNTVVKSVMQQRSSVEPAARSVAQLAKRTLKDRSEKLKVGHTKLSAMRRAARTLRIERKRGKWTKKNLLAATIKHRGWNFTVHLQSAGMGGKHPLFGGVSAAHTEQQFRALVNGKNQILKGFINELLAEQNEKTLGKTEELNTRSIFSTNQACNKNPSMPCGCESIHEHDMAMKNGKMLYAVDYTTGGHKGNMTHNAQKNMFESESKKKGETRLRRSNSFDIHIDSNAFRGKEMNNLTLSDLKKAITLDLETNKQLTF</sequence>
<evidence type="ECO:0000313" key="1">
    <source>
        <dbReference type="EMBL" id="QJD80328.1"/>
    </source>
</evidence>
<protein>
    <submittedName>
        <fullName evidence="1">Uncharacterized protein</fullName>
    </submittedName>
</protein>
<gene>
    <name evidence="1" type="ORF">HH216_19280</name>
</gene>
<proteinExistence type="predicted"/>
<dbReference type="RefSeq" id="WP_169552287.1">
    <property type="nucleotide sequence ID" value="NZ_CP051677.1"/>
</dbReference>
<organism evidence="1 2">
    <name type="scientific">Spirosoma rhododendri</name>
    <dbReference type="NCBI Taxonomy" id="2728024"/>
    <lineage>
        <taxon>Bacteria</taxon>
        <taxon>Pseudomonadati</taxon>
        <taxon>Bacteroidota</taxon>
        <taxon>Cytophagia</taxon>
        <taxon>Cytophagales</taxon>
        <taxon>Cytophagaceae</taxon>
        <taxon>Spirosoma</taxon>
    </lineage>
</organism>
<accession>A0A7L5DUR0</accession>
<name>A0A7L5DUR0_9BACT</name>
<dbReference type="KEGG" id="srho:HH216_19280"/>
<keyword evidence="2" id="KW-1185">Reference proteome</keyword>